<gene>
    <name evidence="3" type="ORF">Athens101428_111</name>
</gene>
<keyword evidence="1" id="KW-0472">Membrane</keyword>
<evidence type="ECO:0000313" key="3">
    <source>
        <dbReference type="EMBL" id="TSC94905.1"/>
    </source>
</evidence>
<dbReference type="InterPro" id="IPR048846">
    <property type="entry name" value="PaaX-like_central"/>
</dbReference>
<dbReference type="EMBL" id="VMGN01000004">
    <property type="protein sequence ID" value="TSC94905.1"/>
    <property type="molecule type" value="Genomic_DNA"/>
</dbReference>
<proteinExistence type="predicted"/>
<dbReference type="Pfam" id="PF20803">
    <property type="entry name" value="PaaX_M"/>
    <property type="match status" value="1"/>
</dbReference>
<feature type="transmembrane region" description="Helical" evidence="1">
    <location>
        <begin position="28"/>
        <end position="53"/>
    </location>
</feature>
<protein>
    <submittedName>
        <fullName evidence="3">Phenylacetic acid degradation operon negative regulatory protein</fullName>
    </submittedName>
</protein>
<dbReference type="AlphaFoldDB" id="A0A554LPV4"/>
<dbReference type="Gene3D" id="3.30.70.2650">
    <property type="match status" value="1"/>
</dbReference>
<keyword evidence="1" id="KW-0812">Transmembrane</keyword>
<reference evidence="3 4" key="1">
    <citation type="submission" date="2017-07" db="EMBL/GenBank/DDBJ databases">
        <title>Mechanisms for carbon and nitrogen cycling indicate functional differentiation within the Candidate Phyla Radiation.</title>
        <authorList>
            <person name="Danczak R.E."/>
            <person name="Johnston M.D."/>
            <person name="Kenah C."/>
            <person name="Slattery M."/>
            <person name="Wrighton K.C."/>
            <person name="Wilkins M.J."/>
        </authorList>
    </citation>
    <scope>NUCLEOTIDE SEQUENCE [LARGE SCALE GENOMIC DNA]</scope>
    <source>
        <strain evidence="3">Athens1014_28</strain>
    </source>
</reference>
<organism evidence="3 4">
    <name type="scientific">Candidatus Berkelbacteria bacterium Athens1014_28</name>
    <dbReference type="NCBI Taxonomy" id="2017145"/>
    <lineage>
        <taxon>Bacteria</taxon>
        <taxon>Candidatus Berkelbacteria</taxon>
    </lineage>
</organism>
<sequence length="207" mass="24224">MSKSKKEEPFDFKEAIESFLESKKAPAVAAKVVLAIIGLGGIVFVGAVAPGILKVSRGYKRSEKYSDKKIINAVYSLERRKFVKIIKRKSGKTEVKLTNKGNKRIKEFYLEFYFKSLKISKPKEWDGKWRVVIFDIPVDKNSAREAFRRKIKELGLYQFQRSVWIYPYNCEDEMLFVAEFFNVSQYLEIFIAEKMLHEKELKKHFGL</sequence>
<comment type="caution">
    <text evidence="3">The sequence shown here is derived from an EMBL/GenBank/DDBJ whole genome shotgun (WGS) entry which is preliminary data.</text>
</comment>
<keyword evidence="1" id="KW-1133">Transmembrane helix</keyword>
<evidence type="ECO:0000313" key="4">
    <source>
        <dbReference type="Proteomes" id="UP000316495"/>
    </source>
</evidence>
<feature type="domain" description="Transcriptional repressor PaaX-like central Cas2-like" evidence="2">
    <location>
        <begin position="123"/>
        <end position="199"/>
    </location>
</feature>
<evidence type="ECO:0000259" key="2">
    <source>
        <dbReference type="Pfam" id="PF20803"/>
    </source>
</evidence>
<dbReference type="Proteomes" id="UP000316495">
    <property type="component" value="Unassembled WGS sequence"/>
</dbReference>
<name>A0A554LPV4_9BACT</name>
<accession>A0A554LPV4</accession>
<evidence type="ECO:0000256" key="1">
    <source>
        <dbReference type="SAM" id="Phobius"/>
    </source>
</evidence>